<dbReference type="EMBL" id="CAJVPP010015641">
    <property type="protein sequence ID" value="CAG8727463.1"/>
    <property type="molecule type" value="Genomic_DNA"/>
</dbReference>
<accession>A0A9N9NF92</accession>
<reference evidence="1" key="1">
    <citation type="submission" date="2021-06" db="EMBL/GenBank/DDBJ databases">
        <authorList>
            <person name="Kallberg Y."/>
            <person name="Tangrot J."/>
            <person name="Rosling A."/>
        </authorList>
    </citation>
    <scope>NUCLEOTIDE SEQUENCE</scope>
    <source>
        <strain evidence="1">87-6 pot B 2015</strain>
    </source>
</reference>
<dbReference type="Proteomes" id="UP000789375">
    <property type="component" value="Unassembled WGS sequence"/>
</dbReference>
<sequence>FLLQHFQKVFITQGQSHIVEQRYYPLYKLVALDAIVNVKYLPTGFNTTHLPSPNNCDLCNKPLIANNH</sequence>
<keyword evidence="2" id="KW-1185">Reference proteome</keyword>
<comment type="caution">
    <text evidence="1">The sequence shown here is derived from an EMBL/GenBank/DDBJ whole genome shotgun (WGS) entry which is preliminary data.</text>
</comment>
<evidence type="ECO:0000313" key="1">
    <source>
        <dbReference type="EMBL" id="CAG8727463.1"/>
    </source>
</evidence>
<proteinExistence type="predicted"/>
<feature type="non-terminal residue" evidence="1">
    <location>
        <position position="1"/>
    </location>
</feature>
<feature type="non-terminal residue" evidence="1">
    <location>
        <position position="68"/>
    </location>
</feature>
<evidence type="ECO:0000313" key="2">
    <source>
        <dbReference type="Proteomes" id="UP000789375"/>
    </source>
</evidence>
<organism evidence="1 2">
    <name type="scientific">Funneliformis mosseae</name>
    <name type="common">Endomycorrhizal fungus</name>
    <name type="synonym">Glomus mosseae</name>
    <dbReference type="NCBI Taxonomy" id="27381"/>
    <lineage>
        <taxon>Eukaryota</taxon>
        <taxon>Fungi</taxon>
        <taxon>Fungi incertae sedis</taxon>
        <taxon>Mucoromycota</taxon>
        <taxon>Glomeromycotina</taxon>
        <taxon>Glomeromycetes</taxon>
        <taxon>Glomerales</taxon>
        <taxon>Glomeraceae</taxon>
        <taxon>Funneliformis</taxon>
    </lineage>
</organism>
<dbReference type="AlphaFoldDB" id="A0A9N9NF92"/>
<gene>
    <name evidence="1" type="ORF">FMOSSE_LOCUS15444</name>
</gene>
<name>A0A9N9NF92_FUNMO</name>
<protein>
    <submittedName>
        <fullName evidence="1">14737_t:CDS:1</fullName>
    </submittedName>
</protein>